<protein>
    <submittedName>
        <fullName evidence="4">MaoC dehydratase</fullName>
    </submittedName>
</protein>
<accession>A0A286T7G4</accession>
<evidence type="ECO:0000259" key="3">
    <source>
        <dbReference type="Pfam" id="PF01575"/>
    </source>
</evidence>
<feature type="domain" description="MaoC-like" evidence="3">
    <location>
        <begin position="156"/>
        <end position="233"/>
    </location>
</feature>
<gene>
    <name evidence="4" type="primary">tlsE</name>
</gene>
<name>A0A286T7G4_STRAQ</name>
<dbReference type="PANTHER" id="PTHR43841:SF3">
    <property type="entry name" value="(3R)-HYDROXYACYL-ACP DEHYDRATASE SUBUNIT HADB"/>
    <property type="match status" value="1"/>
</dbReference>
<proteinExistence type="inferred from homology"/>
<comment type="similarity">
    <text evidence="1">Belongs to the enoyl-CoA hydratase/isomerase family.</text>
</comment>
<evidence type="ECO:0000313" key="4">
    <source>
        <dbReference type="EMBL" id="BBA31807.1"/>
    </source>
</evidence>
<dbReference type="InterPro" id="IPR002539">
    <property type="entry name" value="MaoC-like_dom"/>
</dbReference>
<dbReference type="AlphaFoldDB" id="A0A286T7G4"/>
<dbReference type="Gene3D" id="3.10.129.10">
    <property type="entry name" value="Hotdog Thioesterase"/>
    <property type="match status" value="1"/>
</dbReference>
<sequence>MTRIREPFLFATGPVETGEFTDALRIPYAPVPAFFAARALPAAVRSALADFLPVPDPAHIRHAAQETTLHRWPGAREELTVTPILEAEGDYGFQRAVTLRTRMTGAAGDEVADLLTTLTVGPARGGGRLPRPPAPTNGTGPVLLTWRERIPDDLPHRYAEASGDHNPVHLSEAAAHRAGLPGVIVHGMATLLLAVAGLTARMFDGDGAAVAAVRTRFVRPVRPGDELDLAVRAAGAPGSYALHVSVAGRPVLKDTRVTRATAAVG</sequence>
<evidence type="ECO:0000256" key="1">
    <source>
        <dbReference type="ARBA" id="ARBA00005254"/>
    </source>
</evidence>
<dbReference type="SUPFAM" id="SSF54637">
    <property type="entry name" value="Thioesterase/thiol ester dehydrase-isomerase"/>
    <property type="match status" value="1"/>
</dbReference>
<dbReference type="CDD" id="cd03441">
    <property type="entry name" value="R_hydratase_like"/>
    <property type="match status" value="1"/>
</dbReference>
<feature type="region of interest" description="Disordered" evidence="2">
    <location>
        <begin position="122"/>
        <end position="142"/>
    </location>
</feature>
<evidence type="ECO:0000256" key="2">
    <source>
        <dbReference type="SAM" id="MobiDB-lite"/>
    </source>
</evidence>
<dbReference type="InterPro" id="IPR029069">
    <property type="entry name" value="HotDog_dom_sf"/>
</dbReference>
<reference evidence="4" key="1">
    <citation type="journal article" date="2017" name="Sci. Rep.">
        <title>Identification of a gene cluster for telomestatin biosynthesis and heterologous expression using a specific promoter in a clean host.</title>
        <authorList>
            <person name="Amagai K."/>
            <person name="Ikeda H."/>
            <person name="Hashimoto J."/>
            <person name="Kozone I."/>
            <person name="Izumikawa M."/>
            <person name="Kudo F."/>
            <person name="Eguchi T."/>
            <person name="Nakamura T."/>
            <person name="Osada H."/>
            <person name="Takahashi S."/>
            <person name="Shin-ya K."/>
        </authorList>
    </citation>
    <scope>NUCLEOTIDE SEQUENCE</scope>
    <source>
        <strain evidence="4">3533-SV4</strain>
    </source>
</reference>
<dbReference type="Pfam" id="PF01575">
    <property type="entry name" value="MaoC_dehydratas"/>
    <property type="match status" value="1"/>
</dbReference>
<dbReference type="EMBL" id="LC318724">
    <property type="protein sequence ID" value="BBA31807.1"/>
    <property type="molecule type" value="Genomic_DNA"/>
</dbReference>
<dbReference type="PANTHER" id="PTHR43841">
    <property type="entry name" value="3-HYDROXYACYL-THIOESTER DEHYDRATASE HTDX-RELATED"/>
    <property type="match status" value="1"/>
</dbReference>
<organism evidence="4">
    <name type="scientific">Streptomyces anulatus</name>
    <name type="common">Streptomyces chrysomallus</name>
    <dbReference type="NCBI Taxonomy" id="1892"/>
    <lineage>
        <taxon>Bacteria</taxon>
        <taxon>Bacillati</taxon>
        <taxon>Actinomycetota</taxon>
        <taxon>Actinomycetes</taxon>
        <taxon>Kitasatosporales</taxon>
        <taxon>Streptomycetaceae</taxon>
        <taxon>Streptomyces</taxon>
    </lineage>
</organism>